<sequence>MDQESELQLRFREANGLAETHAAHNWRGLSAQYSRLKLPAEYEFEWHGNWHYLAYHDLVLVDGEMELTGEKPVAGGDLRDKMTYVPAGQSIEGWAKPANRMNAFTVVCFDPSAMEEEIQAEFNQFEPRPYIYFRDAQLGPTMRKLGELMADERPTSRIYAETVALTAALEMFRISIPPVAAQSRKVRGQLSASQRRLIAEYIDAHLTTDLGLDELANICGLTRFHFCRSFKATYGDTPFQYVTAKRIEKAQHMLRQSRLPVSFIAEACGFNGANQFGRAFRSHVGTTPLAYRKMT</sequence>
<dbReference type="InterPro" id="IPR018062">
    <property type="entry name" value="HTH_AraC-typ_CS"/>
</dbReference>
<evidence type="ECO:0000313" key="5">
    <source>
        <dbReference type="EMBL" id="PYB76935.1"/>
    </source>
</evidence>
<evidence type="ECO:0000256" key="3">
    <source>
        <dbReference type="ARBA" id="ARBA00023163"/>
    </source>
</evidence>
<keyword evidence="2" id="KW-0238">DNA-binding</keyword>
<dbReference type="PANTHER" id="PTHR46796">
    <property type="entry name" value="HTH-TYPE TRANSCRIPTIONAL ACTIVATOR RHAS-RELATED"/>
    <property type="match status" value="1"/>
</dbReference>
<dbReference type="PROSITE" id="PS00041">
    <property type="entry name" value="HTH_ARAC_FAMILY_1"/>
    <property type="match status" value="1"/>
</dbReference>
<organism evidence="5 6">
    <name type="scientific">Rhizobium wuzhouense</name>
    <dbReference type="NCBI Taxonomy" id="1986026"/>
    <lineage>
        <taxon>Bacteria</taxon>
        <taxon>Pseudomonadati</taxon>
        <taxon>Pseudomonadota</taxon>
        <taxon>Alphaproteobacteria</taxon>
        <taxon>Hyphomicrobiales</taxon>
        <taxon>Rhizobiaceae</taxon>
        <taxon>Rhizobium/Agrobacterium group</taxon>
        <taxon>Rhizobium</taxon>
    </lineage>
</organism>
<dbReference type="Pfam" id="PF12833">
    <property type="entry name" value="HTH_18"/>
    <property type="match status" value="1"/>
</dbReference>
<proteinExistence type="predicted"/>
<evidence type="ECO:0000313" key="6">
    <source>
        <dbReference type="Proteomes" id="UP000247536"/>
    </source>
</evidence>
<feature type="domain" description="HTH araC/xylS-type" evidence="4">
    <location>
        <begin position="196"/>
        <end position="294"/>
    </location>
</feature>
<evidence type="ECO:0000259" key="4">
    <source>
        <dbReference type="PROSITE" id="PS01124"/>
    </source>
</evidence>
<keyword evidence="3" id="KW-0804">Transcription</keyword>
<dbReference type="SUPFAM" id="SSF46689">
    <property type="entry name" value="Homeodomain-like"/>
    <property type="match status" value="2"/>
</dbReference>
<dbReference type="InterPro" id="IPR050204">
    <property type="entry name" value="AraC_XylS_family_regulators"/>
</dbReference>
<evidence type="ECO:0000256" key="2">
    <source>
        <dbReference type="ARBA" id="ARBA00023125"/>
    </source>
</evidence>
<dbReference type="InterPro" id="IPR018060">
    <property type="entry name" value="HTH_AraC"/>
</dbReference>
<keyword evidence="1" id="KW-0805">Transcription regulation</keyword>
<comment type="caution">
    <text evidence="5">The sequence shown here is derived from an EMBL/GenBank/DDBJ whole genome shotgun (WGS) entry which is preliminary data.</text>
</comment>
<dbReference type="EMBL" id="QJRY01000001">
    <property type="protein sequence ID" value="PYB76935.1"/>
    <property type="molecule type" value="Genomic_DNA"/>
</dbReference>
<evidence type="ECO:0000256" key="1">
    <source>
        <dbReference type="ARBA" id="ARBA00023015"/>
    </source>
</evidence>
<reference evidence="5 6" key="1">
    <citation type="submission" date="2018-06" db="EMBL/GenBank/DDBJ databases">
        <title>Rhizobium wuzhouense sp. nov., isolated from roots of Oryza officinalis.</title>
        <authorList>
            <person name="Yuan T."/>
        </authorList>
    </citation>
    <scope>NUCLEOTIDE SEQUENCE [LARGE SCALE GENOMIC DNA]</scope>
    <source>
        <strain evidence="5 6">W44</strain>
    </source>
</reference>
<dbReference type="PANTHER" id="PTHR46796:SF6">
    <property type="entry name" value="ARAC SUBFAMILY"/>
    <property type="match status" value="1"/>
</dbReference>
<name>A0ABX5NUU3_9HYPH</name>
<dbReference type="RefSeq" id="WP_110789368.1">
    <property type="nucleotide sequence ID" value="NZ_QJRY01000001.1"/>
</dbReference>
<dbReference type="SMART" id="SM00342">
    <property type="entry name" value="HTH_ARAC"/>
    <property type="match status" value="1"/>
</dbReference>
<gene>
    <name evidence="5" type="ORF">DMY87_00620</name>
</gene>
<dbReference type="InterPro" id="IPR009057">
    <property type="entry name" value="Homeodomain-like_sf"/>
</dbReference>
<accession>A0ABX5NUU3</accession>
<dbReference type="Proteomes" id="UP000247536">
    <property type="component" value="Unassembled WGS sequence"/>
</dbReference>
<dbReference type="Gene3D" id="1.10.10.60">
    <property type="entry name" value="Homeodomain-like"/>
    <property type="match status" value="2"/>
</dbReference>
<dbReference type="PROSITE" id="PS01124">
    <property type="entry name" value="HTH_ARAC_FAMILY_2"/>
    <property type="match status" value="1"/>
</dbReference>
<keyword evidence="6" id="KW-1185">Reference proteome</keyword>
<protein>
    <submittedName>
        <fullName evidence="5">AraC family transcriptional regulator</fullName>
    </submittedName>
</protein>